<dbReference type="CDD" id="cd00093">
    <property type="entry name" value="HTH_XRE"/>
    <property type="match status" value="1"/>
</dbReference>
<feature type="domain" description="HTH cro/C1-type" evidence="1">
    <location>
        <begin position="15"/>
        <end position="68"/>
    </location>
</feature>
<dbReference type="Proteomes" id="UP000182690">
    <property type="component" value="Unassembled WGS sequence"/>
</dbReference>
<protein>
    <submittedName>
        <fullName evidence="2">Helix-turn-helix</fullName>
    </submittedName>
</protein>
<dbReference type="RefSeq" id="WP_074690062.1">
    <property type="nucleotide sequence ID" value="NZ_FNKB01000001.1"/>
</dbReference>
<accession>A0A1H0Z4U2</accession>
<evidence type="ECO:0000313" key="3">
    <source>
        <dbReference type="Proteomes" id="UP000182690"/>
    </source>
</evidence>
<proteinExistence type="predicted"/>
<dbReference type="InterPro" id="IPR001387">
    <property type="entry name" value="Cro/C1-type_HTH"/>
</dbReference>
<dbReference type="OrthoDB" id="5083071at2"/>
<sequence length="72" mass="7574">MPEASADMRAIADQIKKAREAAGWSQHELADRAGVSRPSVARVEAGGDVNTVTLRKIAEALGLSLHVGSYEG</sequence>
<dbReference type="Pfam" id="PF01381">
    <property type="entry name" value="HTH_3"/>
    <property type="match status" value="1"/>
</dbReference>
<evidence type="ECO:0000313" key="2">
    <source>
        <dbReference type="EMBL" id="SDQ22394.1"/>
    </source>
</evidence>
<dbReference type="STRING" id="1079994.SAMN04488565_1444"/>
<dbReference type="InterPro" id="IPR010982">
    <property type="entry name" value="Lambda_DNA-bd_dom_sf"/>
</dbReference>
<dbReference type="Gene3D" id="1.10.260.40">
    <property type="entry name" value="lambda repressor-like DNA-binding domains"/>
    <property type="match status" value="1"/>
</dbReference>
<organism evidence="2 3">
    <name type="scientific">Leucobacter chromiiresistens</name>
    <dbReference type="NCBI Taxonomy" id="1079994"/>
    <lineage>
        <taxon>Bacteria</taxon>
        <taxon>Bacillati</taxon>
        <taxon>Actinomycetota</taxon>
        <taxon>Actinomycetes</taxon>
        <taxon>Micrococcales</taxon>
        <taxon>Microbacteriaceae</taxon>
        <taxon>Leucobacter</taxon>
    </lineage>
</organism>
<dbReference type="PROSITE" id="PS50943">
    <property type="entry name" value="HTH_CROC1"/>
    <property type="match status" value="1"/>
</dbReference>
<reference evidence="2 3" key="1">
    <citation type="submission" date="2016-10" db="EMBL/GenBank/DDBJ databases">
        <authorList>
            <person name="de Groot N.N."/>
        </authorList>
    </citation>
    <scope>NUCLEOTIDE SEQUENCE [LARGE SCALE GENOMIC DNA]</scope>
    <source>
        <strain evidence="2 3">DSM 22788</strain>
    </source>
</reference>
<evidence type="ECO:0000259" key="1">
    <source>
        <dbReference type="PROSITE" id="PS50943"/>
    </source>
</evidence>
<dbReference type="EMBL" id="FNKB01000001">
    <property type="protein sequence ID" value="SDQ22394.1"/>
    <property type="molecule type" value="Genomic_DNA"/>
</dbReference>
<dbReference type="SUPFAM" id="SSF47413">
    <property type="entry name" value="lambda repressor-like DNA-binding domains"/>
    <property type="match status" value="1"/>
</dbReference>
<dbReference type="SMART" id="SM00530">
    <property type="entry name" value="HTH_XRE"/>
    <property type="match status" value="1"/>
</dbReference>
<name>A0A1H0Z4U2_9MICO</name>
<gene>
    <name evidence="2" type="ORF">SAMN04488565_1444</name>
</gene>
<dbReference type="AlphaFoldDB" id="A0A1H0Z4U2"/>
<dbReference type="GO" id="GO:0003677">
    <property type="term" value="F:DNA binding"/>
    <property type="evidence" value="ECO:0007669"/>
    <property type="project" value="InterPro"/>
</dbReference>